<protein>
    <submittedName>
        <fullName evidence="2">LysR family transcriptional regulator</fullName>
    </submittedName>
</protein>
<organism evidence="2 3">
    <name type="scientific">Pseudomonas azotoformans</name>
    <dbReference type="NCBI Taxonomy" id="47878"/>
    <lineage>
        <taxon>Bacteria</taxon>
        <taxon>Pseudomonadati</taxon>
        <taxon>Pseudomonadota</taxon>
        <taxon>Gammaproteobacteria</taxon>
        <taxon>Pseudomonadales</taxon>
        <taxon>Pseudomonadaceae</taxon>
        <taxon>Pseudomonas</taxon>
    </lineage>
</organism>
<dbReference type="PANTHER" id="PTHR30432:SF1">
    <property type="entry name" value="DNA-BINDING TRANSCRIPTIONAL DUAL REGULATOR MODE"/>
    <property type="match status" value="1"/>
</dbReference>
<dbReference type="RefSeq" id="WP_087716021.1">
    <property type="nucleotide sequence ID" value="NZ_MZZJ01000006.1"/>
</dbReference>
<name>A0A4Q0HRE9_PSEAZ</name>
<accession>A0A4Q0HRE9</accession>
<feature type="domain" description="HTH lysR-type" evidence="1">
    <location>
        <begin position="25"/>
        <end position="84"/>
    </location>
</feature>
<dbReference type="InterPro" id="IPR000847">
    <property type="entry name" value="LysR_HTH_N"/>
</dbReference>
<dbReference type="GO" id="GO:0003700">
    <property type="term" value="F:DNA-binding transcription factor activity"/>
    <property type="evidence" value="ECO:0007669"/>
    <property type="project" value="InterPro"/>
</dbReference>
<dbReference type="InterPro" id="IPR051815">
    <property type="entry name" value="Molybdate_resp_trans_reg"/>
</dbReference>
<reference evidence="2 3" key="1">
    <citation type="submission" date="2017-03" db="EMBL/GenBank/DDBJ databases">
        <title>Pseudomonas azotoformans: Salt tolerant bacteria having multiple plant growth promoting attributes.</title>
        <authorList>
            <person name="Srivastava A.K."/>
            <person name="Sharma A."/>
            <person name="Srivastava A.K."/>
            <person name="Jamali H."/>
            <person name="Yadav J."/>
            <person name="Srivastava R."/>
            <person name="Kashyap P.L."/>
            <person name="Chakdar H."/>
            <person name="Saxena A.K."/>
        </authorList>
    </citation>
    <scope>NUCLEOTIDE SEQUENCE [LARGE SCALE GENOMIC DNA]</scope>
    <source>
        <strain evidence="2 3">SC 14</strain>
    </source>
</reference>
<gene>
    <name evidence="2" type="ORF">B4O85_15905</name>
</gene>
<dbReference type="Gene3D" id="1.10.10.10">
    <property type="entry name" value="Winged helix-like DNA-binding domain superfamily/Winged helix DNA-binding domain"/>
    <property type="match status" value="1"/>
</dbReference>
<dbReference type="EMBL" id="MZZJ01000006">
    <property type="protein sequence ID" value="RXE51771.1"/>
    <property type="molecule type" value="Genomic_DNA"/>
</dbReference>
<evidence type="ECO:0000259" key="1">
    <source>
        <dbReference type="Pfam" id="PF00126"/>
    </source>
</evidence>
<dbReference type="Proteomes" id="UP000290481">
    <property type="component" value="Unassembled WGS sequence"/>
</dbReference>
<dbReference type="SUPFAM" id="SSF46785">
    <property type="entry name" value="Winged helix' DNA-binding domain"/>
    <property type="match status" value="1"/>
</dbReference>
<dbReference type="InterPro" id="IPR036390">
    <property type="entry name" value="WH_DNA-bd_sf"/>
</dbReference>
<evidence type="ECO:0000313" key="2">
    <source>
        <dbReference type="EMBL" id="RXE51771.1"/>
    </source>
</evidence>
<evidence type="ECO:0000313" key="3">
    <source>
        <dbReference type="Proteomes" id="UP000290481"/>
    </source>
</evidence>
<sequence length="120" mass="12996">MHKLDLKIRLHCDDEIAIGPGKADLLAAIREAGSISGAARLLGMSYRRAWLLVETMNRCFREPLVTTLAGGRHGGGAQLTSTGEQVLKSYLRIYARAVAEIEGDMAEITALLACVNTLEE</sequence>
<dbReference type="Pfam" id="PF00126">
    <property type="entry name" value="HTH_1"/>
    <property type="match status" value="1"/>
</dbReference>
<comment type="caution">
    <text evidence="2">The sequence shown here is derived from an EMBL/GenBank/DDBJ whole genome shotgun (WGS) entry which is preliminary data.</text>
</comment>
<dbReference type="PANTHER" id="PTHR30432">
    <property type="entry name" value="TRANSCRIPTIONAL REGULATOR MODE"/>
    <property type="match status" value="1"/>
</dbReference>
<proteinExistence type="predicted"/>
<dbReference type="InterPro" id="IPR036388">
    <property type="entry name" value="WH-like_DNA-bd_sf"/>
</dbReference>
<dbReference type="AlphaFoldDB" id="A0A4Q0HRE9"/>